<comment type="caution">
    <text evidence="3">The sequence shown here is derived from an EMBL/GenBank/DDBJ whole genome shotgun (WGS) entry which is preliminary data.</text>
</comment>
<dbReference type="PANTHER" id="PTHR46162:SF20">
    <property type="entry name" value="UBIQUITIN CARBOXYL-TERMINAL HYDROLASE 7-LIKE ISOFORM X1"/>
    <property type="match status" value="1"/>
</dbReference>
<gene>
    <name evidence="3" type="ORF">CASFOL_012366</name>
</gene>
<reference evidence="4" key="1">
    <citation type="journal article" date="2024" name="IScience">
        <title>Strigolactones Initiate the Formation of Haustorium-like Structures in Castilleja.</title>
        <authorList>
            <person name="Buerger M."/>
            <person name="Peterson D."/>
            <person name="Chory J."/>
        </authorList>
    </citation>
    <scope>NUCLEOTIDE SEQUENCE [LARGE SCALE GENOMIC DNA]</scope>
</reference>
<dbReference type="EMBL" id="JAVIJP010000016">
    <property type="protein sequence ID" value="KAL3641551.1"/>
    <property type="molecule type" value="Genomic_DNA"/>
</dbReference>
<organism evidence="3 4">
    <name type="scientific">Castilleja foliolosa</name>
    <dbReference type="NCBI Taxonomy" id="1961234"/>
    <lineage>
        <taxon>Eukaryota</taxon>
        <taxon>Viridiplantae</taxon>
        <taxon>Streptophyta</taxon>
        <taxon>Embryophyta</taxon>
        <taxon>Tracheophyta</taxon>
        <taxon>Spermatophyta</taxon>
        <taxon>Magnoliopsida</taxon>
        <taxon>eudicotyledons</taxon>
        <taxon>Gunneridae</taxon>
        <taxon>Pentapetalae</taxon>
        <taxon>asterids</taxon>
        <taxon>lamiids</taxon>
        <taxon>Lamiales</taxon>
        <taxon>Orobanchaceae</taxon>
        <taxon>Pedicularideae</taxon>
        <taxon>Castillejinae</taxon>
        <taxon>Castilleja</taxon>
    </lineage>
</organism>
<protein>
    <recommendedName>
        <fullName evidence="2">MATH domain-containing protein</fullName>
    </recommendedName>
</protein>
<evidence type="ECO:0000259" key="2">
    <source>
        <dbReference type="PROSITE" id="PS50144"/>
    </source>
</evidence>
<dbReference type="SUPFAM" id="SSF49599">
    <property type="entry name" value="TRAF domain-like"/>
    <property type="match status" value="1"/>
</dbReference>
<evidence type="ECO:0000313" key="4">
    <source>
        <dbReference type="Proteomes" id="UP001632038"/>
    </source>
</evidence>
<dbReference type="Gene3D" id="2.60.210.10">
    <property type="entry name" value="Apoptosis, Tumor Necrosis Factor Receptor Associated Protein 2, Chain A"/>
    <property type="match status" value="1"/>
</dbReference>
<dbReference type="PANTHER" id="PTHR46162">
    <property type="entry name" value="TRAF-LIKE FAMILY PROTEIN"/>
    <property type="match status" value="1"/>
</dbReference>
<evidence type="ECO:0000313" key="3">
    <source>
        <dbReference type="EMBL" id="KAL3641551.1"/>
    </source>
</evidence>
<dbReference type="AlphaFoldDB" id="A0ABD3DIQ8"/>
<dbReference type="PROSITE" id="PS50144">
    <property type="entry name" value="MATH"/>
    <property type="match status" value="1"/>
</dbReference>
<keyword evidence="1" id="KW-0812">Transmembrane</keyword>
<keyword evidence="1" id="KW-0472">Membrane</keyword>
<feature type="transmembrane region" description="Helical" evidence="1">
    <location>
        <begin position="203"/>
        <end position="221"/>
    </location>
</feature>
<dbReference type="SMART" id="SM00061">
    <property type="entry name" value="MATH"/>
    <property type="match status" value="1"/>
</dbReference>
<sequence length="232" mass="26712">MLHNLLSGRRNMSSLAPVSAANEVEMETRDASPAHFLIKFDSFSFLHKRGIGKIVTREFKSGKYKWRLVIYPNGHGTGKDEESYVSVYLAIADTYDLPSNWEVTAFFSICLFDHVSGKYRYSIGRARRFHALKTEWGFEKFISKKNLTDPSNGYIVDDKCVLGAEVFVNENKAVTQCLSGKSVAEFKILYFSTMKLFRFLKRIFYYFMLFHLFILIVALVMEIGKKIESLAE</sequence>
<keyword evidence="1" id="KW-1133">Transmembrane helix</keyword>
<keyword evidence="4" id="KW-1185">Reference proteome</keyword>
<dbReference type="InterPro" id="IPR008974">
    <property type="entry name" value="TRAF-like"/>
</dbReference>
<name>A0ABD3DIQ8_9LAMI</name>
<evidence type="ECO:0000256" key="1">
    <source>
        <dbReference type="SAM" id="Phobius"/>
    </source>
</evidence>
<dbReference type="Proteomes" id="UP001632038">
    <property type="component" value="Unassembled WGS sequence"/>
</dbReference>
<dbReference type="Pfam" id="PF22486">
    <property type="entry name" value="MATH_2"/>
    <property type="match status" value="1"/>
</dbReference>
<dbReference type="InterPro" id="IPR002083">
    <property type="entry name" value="MATH/TRAF_dom"/>
</dbReference>
<feature type="domain" description="MATH" evidence="2">
    <location>
        <begin position="33"/>
        <end position="166"/>
    </location>
</feature>
<proteinExistence type="predicted"/>
<accession>A0ABD3DIQ8</accession>
<dbReference type="CDD" id="cd00121">
    <property type="entry name" value="MATH"/>
    <property type="match status" value="1"/>
</dbReference>